<dbReference type="Proteomes" id="UP000184192">
    <property type="component" value="Unassembled WGS sequence"/>
</dbReference>
<sequence>MKTLLIILITAFISVCSIQAQEKGSMVEYNNTEREIPLKNLQPNKPISRSLIPQVAHAYLYDKVVSVSLEEVTQTVTIKITKEATGETVYSQEYMNPAALSVNLTMQDSGIYYIKIVSDTISLEGEFIL</sequence>
<gene>
    <name evidence="2" type="ORF">SAMN05444350_11576</name>
</gene>
<accession>A0A1M6GK27</accession>
<feature type="chain" id="PRO_5009917786" description="DUF3244 domain-containing protein" evidence="1">
    <location>
        <begin position="21"/>
        <end position="129"/>
    </location>
</feature>
<dbReference type="GeneID" id="92712689"/>
<dbReference type="EMBL" id="FQZN01000015">
    <property type="protein sequence ID" value="SHJ10305.1"/>
    <property type="molecule type" value="Genomic_DNA"/>
</dbReference>
<dbReference type="Gene3D" id="2.60.40.3080">
    <property type="match status" value="1"/>
</dbReference>
<keyword evidence="3" id="KW-1185">Reference proteome</keyword>
<reference evidence="3" key="1">
    <citation type="submission" date="2016-11" db="EMBL/GenBank/DDBJ databases">
        <authorList>
            <person name="Varghese N."/>
            <person name="Submissions S."/>
        </authorList>
    </citation>
    <scope>NUCLEOTIDE SEQUENCE [LARGE SCALE GENOMIC DNA]</scope>
    <source>
        <strain evidence="3">DSM 26884</strain>
    </source>
</reference>
<organism evidence="2 3">
    <name type="scientific">Bacteroides stercorirosoris</name>
    <dbReference type="NCBI Taxonomy" id="871324"/>
    <lineage>
        <taxon>Bacteria</taxon>
        <taxon>Pseudomonadati</taxon>
        <taxon>Bacteroidota</taxon>
        <taxon>Bacteroidia</taxon>
        <taxon>Bacteroidales</taxon>
        <taxon>Bacteroidaceae</taxon>
        <taxon>Bacteroides</taxon>
    </lineage>
</organism>
<dbReference type="Pfam" id="PF11589">
    <property type="entry name" value="DUF3244"/>
    <property type="match status" value="1"/>
</dbReference>
<keyword evidence="1" id="KW-0732">Signal</keyword>
<name>A0A1M6GK27_9BACE</name>
<dbReference type="RefSeq" id="WP_025830606.1">
    <property type="nucleotide sequence ID" value="NZ_FQZN01000015.1"/>
</dbReference>
<dbReference type="AlphaFoldDB" id="A0A1M6GK27"/>
<feature type="signal peptide" evidence="1">
    <location>
        <begin position="1"/>
        <end position="20"/>
    </location>
</feature>
<evidence type="ECO:0000313" key="2">
    <source>
        <dbReference type="EMBL" id="SHJ10305.1"/>
    </source>
</evidence>
<evidence type="ECO:0008006" key="4">
    <source>
        <dbReference type="Google" id="ProtNLM"/>
    </source>
</evidence>
<protein>
    <recommendedName>
        <fullName evidence="4">DUF3244 domain-containing protein</fullName>
    </recommendedName>
</protein>
<evidence type="ECO:0000313" key="3">
    <source>
        <dbReference type="Proteomes" id="UP000184192"/>
    </source>
</evidence>
<dbReference type="InterPro" id="IPR021638">
    <property type="entry name" value="DUF3244"/>
</dbReference>
<proteinExistence type="predicted"/>
<evidence type="ECO:0000256" key="1">
    <source>
        <dbReference type="SAM" id="SignalP"/>
    </source>
</evidence>